<protein>
    <submittedName>
        <fullName evidence="6">Homeotic protein female sterile</fullName>
    </submittedName>
</protein>
<feature type="compositionally biased region" description="Basic and acidic residues" evidence="3">
    <location>
        <begin position="807"/>
        <end position="821"/>
    </location>
</feature>
<sequence>MFEMEQQPLEDSHPLKRSLDDAVVLDSNLSAPVATLHAVDNSVSSTVSSAELGQETPEESPSEPSGKTDGEEIVNGVEGSPGGAKSPEPVGIVDSACVSRLEEQSRAVDGEVGEDSSDTKVEERPDRVGDASPVMFSESTSDSVDSKNTVSSSQEMFAELSAEDRDERAAVAANVEDAPVAAAVGSPPDVSVSSQPPSNTVEVVIDSPGKIDGDGEPVNEAEESEEEKKPLEEVAPLVAPPTSTAPVPVLSQSLLAPPIQGAVHPPFLPPPGTIPTTSNQLQYISRNVFKALWNHKFSGPFKQPVDAVRLNLPDYHNVVKQPMDMGTIKKRLESFYYSSAQQCLQDFRQMFDNCYRYNPPQHIIYQWAQELDRNLMSRMSGAPEVEVLQPVVERGHRKRSSHGGSSSHGRPVGRPSSAYAASVTAAASLSQVSSSSVNAMAAGHPDYEASMAAGADNSPVEPMSSEPGTDSQPVFLRSGPFSVPLEETIPIPPTPTHTTTSVPTAAATTHAPSPMIIYPAILSTPSKSSHKKGVKRKADTTTPSANFHQFDTPAQLQPPLRFSMKSESSSSMMKTEEPPRKRTIRPPTRDLPEETQQSLHTSKPRSKGPMSEPMRQCSSILRELMGAKHSGIAWPFYKPVDVQGLGLTDYYQVIKQPMDMGTVKDRMDRREYNTPAEFARDMRLIFTNCSKYNSSESDVVKMCRRVQELFESKFSRVPEETNLHPTGRRSKDSHHRKKSKKNRPVETESELEDVDAAASSSSEDDSDDDDETEKEKALRVLQAQLAVVQQQMVELVRAPVMKKKKKRDNDKTPKEQRRSDAKTSSAPVASSSRPSDASAAKKQKSTKSHHGAAGFDNSPNYTPHAKPATKDRRSPLKTKPKKKQSNGGYGGPSTSTATFDSDEEDNGPPPMSYDETRKLSLDINRLPPDKLGRVVSIIQSREPNLKDTDPDEIEIDFALLKPSTLHDLQTYVNSILRRRGRPPGVGNSKKKNPPPPKKTPTQTKAAKAAAAKKAAAIAGAANSGRLSSSESGSSSGSSSSDSSSDSD</sequence>
<feature type="compositionally biased region" description="Basic residues" evidence="3">
    <location>
        <begin position="875"/>
        <end position="884"/>
    </location>
</feature>
<evidence type="ECO:0000256" key="3">
    <source>
        <dbReference type="SAM" id="MobiDB-lite"/>
    </source>
</evidence>
<feature type="domain" description="NET" evidence="5">
    <location>
        <begin position="901"/>
        <end position="983"/>
    </location>
</feature>
<feature type="compositionally biased region" description="Low complexity" evidence="3">
    <location>
        <begin position="824"/>
        <end position="840"/>
    </location>
</feature>
<dbReference type="Gene3D" id="1.20.920.10">
    <property type="entry name" value="Bromodomain-like"/>
    <property type="match status" value="2"/>
</dbReference>
<feature type="compositionally biased region" description="Low complexity" evidence="3">
    <location>
        <begin position="402"/>
        <end position="417"/>
    </location>
</feature>
<dbReference type="InterPro" id="IPR050935">
    <property type="entry name" value="Bromo_chromatin_reader"/>
</dbReference>
<feature type="compositionally biased region" description="Polar residues" evidence="3">
    <location>
        <begin position="540"/>
        <end position="555"/>
    </location>
</feature>
<dbReference type="GO" id="GO:0006338">
    <property type="term" value="P:chromatin remodeling"/>
    <property type="evidence" value="ECO:0007669"/>
    <property type="project" value="TreeGrafter"/>
</dbReference>
<evidence type="ECO:0000256" key="2">
    <source>
        <dbReference type="PROSITE-ProRule" id="PRU00035"/>
    </source>
</evidence>
<feature type="compositionally biased region" description="Acidic residues" evidence="3">
    <location>
        <begin position="214"/>
        <end position="225"/>
    </location>
</feature>
<dbReference type="SMART" id="SM00297">
    <property type="entry name" value="BROMO"/>
    <property type="match status" value="2"/>
</dbReference>
<evidence type="ECO:0000313" key="7">
    <source>
        <dbReference type="Proteomes" id="UP000192578"/>
    </source>
</evidence>
<keyword evidence="7" id="KW-1185">Reference proteome</keyword>
<dbReference type="PANTHER" id="PTHR22880">
    <property type="entry name" value="FALZ-RELATED BROMODOMAIN-CONTAINING PROTEINS"/>
    <property type="match status" value="1"/>
</dbReference>
<dbReference type="Proteomes" id="UP000192578">
    <property type="component" value="Unassembled WGS sequence"/>
</dbReference>
<dbReference type="InterPro" id="IPR027353">
    <property type="entry name" value="NET_dom"/>
</dbReference>
<feature type="domain" description="Bromo" evidence="4">
    <location>
        <begin position="628"/>
        <end position="700"/>
    </location>
</feature>
<feature type="compositionally biased region" description="Basic residues" evidence="3">
    <location>
        <begin position="726"/>
        <end position="742"/>
    </location>
</feature>
<feature type="region of interest" description="Disordered" evidence="3">
    <location>
        <begin position="205"/>
        <end position="232"/>
    </location>
</feature>
<dbReference type="Pfam" id="PF17035">
    <property type="entry name" value="BET"/>
    <property type="match status" value="1"/>
</dbReference>
<dbReference type="EMBL" id="MTYJ01000072">
    <property type="protein sequence ID" value="OQV16625.1"/>
    <property type="molecule type" value="Genomic_DNA"/>
</dbReference>
<dbReference type="PRINTS" id="PR00503">
    <property type="entry name" value="BROMODOMAIN"/>
</dbReference>
<dbReference type="FunFam" id="1.20.1270.220:FF:000001">
    <property type="entry name" value="bromodomain-containing protein 2 isoform X1"/>
    <property type="match status" value="1"/>
</dbReference>
<feature type="domain" description="Bromo" evidence="4">
    <location>
        <begin position="293"/>
        <end position="365"/>
    </location>
</feature>
<feature type="region of interest" description="Disordered" evidence="3">
    <location>
        <begin position="794"/>
        <end position="925"/>
    </location>
</feature>
<reference evidence="7" key="1">
    <citation type="submission" date="2017-01" db="EMBL/GenBank/DDBJ databases">
        <title>Comparative genomics of anhydrobiosis in the tardigrade Hypsibius dujardini.</title>
        <authorList>
            <person name="Yoshida Y."/>
            <person name="Koutsovoulos G."/>
            <person name="Laetsch D."/>
            <person name="Stevens L."/>
            <person name="Kumar S."/>
            <person name="Horikawa D."/>
            <person name="Ishino K."/>
            <person name="Komine S."/>
            <person name="Tomita M."/>
            <person name="Blaxter M."/>
            <person name="Arakawa K."/>
        </authorList>
    </citation>
    <scope>NUCLEOTIDE SEQUENCE [LARGE SCALE GENOMIC DNA]</scope>
    <source>
        <strain evidence="7">Z151</strain>
    </source>
</reference>
<name>A0A1W0WN56_HYPEX</name>
<feature type="compositionally biased region" description="Basic residues" evidence="3">
    <location>
        <begin position="841"/>
        <end position="850"/>
    </location>
</feature>
<dbReference type="Pfam" id="PF00439">
    <property type="entry name" value="Bromodomain"/>
    <property type="match status" value="2"/>
</dbReference>
<feature type="compositionally biased region" description="Polar residues" evidence="3">
    <location>
        <begin position="137"/>
        <end position="155"/>
    </location>
</feature>
<feature type="compositionally biased region" description="Low complexity" evidence="3">
    <location>
        <begin position="999"/>
        <end position="1047"/>
    </location>
</feature>
<keyword evidence="1 2" id="KW-0103">Bromodomain</keyword>
<feature type="compositionally biased region" description="Basic and acidic residues" evidence="3">
    <location>
        <begin position="117"/>
        <end position="129"/>
    </location>
</feature>
<evidence type="ECO:0000313" key="6">
    <source>
        <dbReference type="EMBL" id="OQV16625.1"/>
    </source>
</evidence>
<dbReference type="GO" id="GO:0000785">
    <property type="term" value="C:chromatin"/>
    <property type="evidence" value="ECO:0007669"/>
    <property type="project" value="TreeGrafter"/>
</dbReference>
<feature type="region of interest" description="Disordered" evidence="3">
    <location>
        <begin position="523"/>
        <end position="613"/>
    </location>
</feature>
<comment type="caution">
    <text evidence="6">The sequence shown here is derived from an EMBL/GenBank/DDBJ whole genome shotgun (WGS) entry which is preliminary data.</text>
</comment>
<feature type="compositionally biased region" description="Low complexity" evidence="3">
    <location>
        <begin position="563"/>
        <end position="573"/>
    </location>
</feature>
<evidence type="ECO:0000256" key="1">
    <source>
        <dbReference type="ARBA" id="ARBA00023117"/>
    </source>
</evidence>
<dbReference type="Gene3D" id="1.20.1270.220">
    <property type="match status" value="1"/>
</dbReference>
<feature type="region of interest" description="Disordered" evidence="3">
    <location>
        <begin position="717"/>
        <end position="777"/>
    </location>
</feature>
<gene>
    <name evidence="6" type="ORF">BV898_09294</name>
</gene>
<dbReference type="OrthoDB" id="21449at2759"/>
<evidence type="ECO:0000259" key="5">
    <source>
        <dbReference type="PROSITE" id="PS51525"/>
    </source>
</evidence>
<feature type="region of interest" description="Disordered" evidence="3">
    <location>
        <begin position="38"/>
        <end position="165"/>
    </location>
</feature>
<accession>A0A1W0WN56</accession>
<dbReference type="PROSITE" id="PS50014">
    <property type="entry name" value="BROMODOMAIN_2"/>
    <property type="match status" value="2"/>
</dbReference>
<dbReference type="GO" id="GO:0005634">
    <property type="term" value="C:nucleus"/>
    <property type="evidence" value="ECO:0007669"/>
    <property type="project" value="TreeGrafter"/>
</dbReference>
<proteinExistence type="predicted"/>
<dbReference type="AlphaFoldDB" id="A0A1W0WN56"/>
<feature type="compositionally biased region" description="Acidic residues" evidence="3">
    <location>
        <begin position="762"/>
        <end position="772"/>
    </location>
</feature>
<dbReference type="InterPro" id="IPR036427">
    <property type="entry name" value="Bromodomain-like_sf"/>
</dbReference>
<dbReference type="PROSITE" id="PS51525">
    <property type="entry name" value="NET"/>
    <property type="match status" value="1"/>
</dbReference>
<feature type="compositionally biased region" description="Basic and acidic residues" evidence="3">
    <location>
        <begin position="100"/>
        <end position="109"/>
    </location>
</feature>
<dbReference type="PROSITE" id="PS00633">
    <property type="entry name" value="BROMODOMAIN_1"/>
    <property type="match status" value="2"/>
</dbReference>
<feature type="region of interest" description="Disordered" evidence="3">
    <location>
        <begin position="391"/>
        <end position="417"/>
    </location>
</feature>
<dbReference type="InterPro" id="IPR018359">
    <property type="entry name" value="Bromodomain_CS"/>
</dbReference>
<organism evidence="6 7">
    <name type="scientific">Hypsibius exemplaris</name>
    <name type="common">Freshwater tardigrade</name>
    <dbReference type="NCBI Taxonomy" id="2072580"/>
    <lineage>
        <taxon>Eukaryota</taxon>
        <taxon>Metazoa</taxon>
        <taxon>Ecdysozoa</taxon>
        <taxon>Tardigrada</taxon>
        <taxon>Eutardigrada</taxon>
        <taxon>Parachela</taxon>
        <taxon>Hypsibioidea</taxon>
        <taxon>Hypsibiidae</taxon>
        <taxon>Hypsibius</taxon>
    </lineage>
</organism>
<feature type="compositionally biased region" description="Polar residues" evidence="3">
    <location>
        <begin position="41"/>
        <end position="51"/>
    </location>
</feature>
<evidence type="ECO:0000259" key="4">
    <source>
        <dbReference type="PROSITE" id="PS50014"/>
    </source>
</evidence>
<dbReference type="InterPro" id="IPR038336">
    <property type="entry name" value="NET_sf"/>
</dbReference>
<feature type="region of interest" description="Disordered" evidence="3">
    <location>
        <begin position="975"/>
        <end position="1047"/>
    </location>
</feature>
<feature type="region of interest" description="Disordered" evidence="3">
    <location>
        <begin position="450"/>
        <end position="473"/>
    </location>
</feature>
<dbReference type="PANTHER" id="PTHR22880:SF225">
    <property type="entry name" value="BROMODOMAIN-CONTAINING PROTEIN BET-1-RELATED"/>
    <property type="match status" value="1"/>
</dbReference>
<dbReference type="GO" id="GO:0006355">
    <property type="term" value="P:regulation of DNA-templated transcription"/>
    <property type="evidence" value="ECO:0007669"/>
    <property type="project" value="TreeGrafter"/>
</dbReference>
<dbReference type="SUPFAM" id="SSF47370">
    <property type="entry name" value="Bromodomain"/>
    <property type="match status" value="2"/>
</dbReference>
<dbReference type="InterPro" id="IPR001487">
    <property type="entry name" value="Bromodomain"/>
</dbReference>